<dbReference type="HOGENOM" id="CLU_267756_0_0_1"/>
<dbReference type="SUPFAM" id="SSF56112">
    <property type="entry name" value="Protein kinase-like (PK-like)"/>
    <property type="match status" value="1"/>
</dbReference>
<keyword evidence="7" id="KW-0418">Kinase</keyword>
<dbReference type="GO" id="GO:0051094">
    <property type="term" value="P:positive regulation of developmental process"/>
    <property type="evidence" value="ECO:0007669"/>
    <property type="project" value="UniProtKB-ARBA"/>
</dbReference>
<dbReference type="SMART" id="SM00220">
    <property type="entry name" value="S_TKc"/>
    <property type="match status" value="1"/>
</dbReference>
<dbReference type="OrthoDB" id="4062651at2759"/>
<feature type="repeat" description="ANK" evidence="3">
    <location>
        <begin position="974"/>
        <end position="1007"/>
    </location>
</feature>
<dbReference type="EnsemblFungi" id="EJT75345">
    <property type="protein sequence ID" value="EJT75345"/>
    <property type="gene ID" value="GGTG_05282"/>
</dbReference>
<dbReference type="InterPro" id="IPR036020">
    <property type="entry name" value="WW_dom_sf"/>
</dbReference>
<dbReference type="PROSITE" id="PS50011">
    <property type="entry name" value="PROTEIN_KINASE_DOM"/>
    <property type="match status" value="1"/>
</dbReference>
<reference evidence="7" key="2">
    <citation type="submission" date="2010-07" db="EMBL/GenBank/DDBJ databases">
        <authorList>
            <consortium name="The Broad Institute Genome Sequencing Platform"/>
            <consortium name="Broad Institute Genome Sequencing Center for Infectious Disease"/>
            <person name="Ma L.-J."/>
            <person name="Dead R."/>
            <person name="Young S."/>
            <person name="Zeng Q."/>
            <person name="Koehrsen M."/>
            <person name="Alvarado L."/>
            <person name="Berlin A."/>
            <person name="Chapman S.B."/>
            <person name="Chen Z."/>
            <person name="Freedman E."/>
            <person name="Gellesch M."/>
            <person name="Goldberg J."/>
            <person name="Griggs A."/>
            <person name="Gujja S."/>
            <person name="Heilman E.R."/>
            <person name="Heiman D."/>
            <person name="Hepburn T."/>
            <person name="Howarth C."/>
            <person name="Jen D."/>
            <person name="Larson L."/>
            <person name="Mehta T."/>
            <person name="Neiman D."/>
            <person name="Pearson M."/>
            <person name="Roberts A."/>
            <person name="Saif S."/>
            <person name="Shea T."/>
            <person name="Shenoy N."/>
            <person name="Sisk P."/>
            <person name="Stolte C."/>
            <person name="Sykes S."/>
            <person name="Walk T."/>
            <person name="White J."/>
            <person name="Yandava C."/>
            <person name="Haas B."/>
            <person name="Nusbaum C."/>
            <person name="Birren B."/>
        </authorList>
    </citation>
    <scope>NUCLEOTIDE SEQUENCE</scope>
    <source>
        <strain evidence="7">R3-111a-1</strain>
    </source>
</reference>
<dbReference type="VEuPathDB" id="FungiDB:GGTG_05282"/>
<keyword evidence="9" id="KW-1185">Reference proteome</keyword>
<dbReference type="PROSITE" id="PS00108">
    <property type="entry name" value="PROTEIN_KINASE_ST"/>
    <property type="match status" value="1"/>
</dbReference>
<dbReference type="CDD" id="cd00201">
    <property type="entry name" value="WW"/>
    <property type="match status" value="1"/>
</dbReference>
<evidence type="ECO:0000256" key="1">
    <source>
        <dbReference type="ARBA" id="ARBA00022737"/>
    </source>
</evidence>
<evidence type="ECO:0000313" key="7">
    <source>
        <dbReference type="EMBL" id="EJT75345.1"/>
    </source>
</evidence>
<dbReference type="PROSITE" id="PS50297">
    <property type="entry name" value="ANK_REP_REGION"/>
    <property type="match status" value="2"/>
</dbReference>
<dbReference type="InterPro" id="IPR008271">
    <property type="entry name" value="Ser/Thr_kinase_AS"/>
</dbReference>
<name>J3NVG7_GAET3</name>
<feature type="region of interest" description="Disordered" evidence="4">
    <location>
        <begin position="1094"/>
        <end position="1125"/>
    </location>
</feature>
<dbReference type="PANTHER" id="PTHR24198:SF165">
    <property type="entry name" value="ANKYRIN REPEAT-CONTAINING PROTEIN-RELATED"/>
    <property type="match status" value="1"/>
</dbReference>
<dbReference type="PROSITE" id="PS50020">
    <property type="entry name" value="WW_DOMAIN_2"/>
    <property type="match status" value="1"/>
</dbReference>
<dbReference type="Gene3D" id="1.10.510.10">
    <property type="entry name" value="Transferase(Phosphotransferase) domain 1"/>
    <property type="match status" value="1"/>
</dbReference>
<dbReference type="PANTHER" id="PTHR24198">
    <property type="entry name" value="ANKYRIN REPEAT AND PROTEIN KINASE DOMAIN-CONTAINING PROTEIN"/>
    <property type="match status" value="1"/>
</dbReference>
<feature type="region of interest" description="Disordered" evidence="4">
    <location>
        <begin position="1146"/>
        <end position="1165"/>
    </location>
</feature>
<organism evidence="7">
    <name type="scientific">Gaeumannomyces tritici (strain R3-111a-1)</name>
    <name type="common">Wheat and barley take-all root rot fungus</name>
    <name type="synonym">Gaeumannomyces graminis var. tritici</name>
    <dbReference type="NCBI Taxonomy" id="644352"/>
    <lineage>
        <taxon>Eukaryota</taxon>
        <taxon>Fungi</taxon>
        <taxon>Dikarya</taxon>
        <taxon>Ascomycota</taxon>
        <taxon>Pezizomycotina</taxon>
        <taxon>Sordariomycetes</taxon>
        <taxon>Sordariomycetidae</taxon>
        <taxon>Magnaporthales</taxon>
        <taxon>Magnaporthaceae</taxon>
        <taxon>Gaeumannomyces</taxon>
    </lineage>
</organism>
<keyword evidence="1" id="KW-0677">Repeat</keyword>
<dbReference type="InterPro" id="IPR002110">
    <property type="entry name" value="Ankyrin_rpt"/>
</dbReference>
<dbReference type="RefSeq" id="XP_009221345.1">
    <property type="nucleotide sequence ID" value="XM_009223081.1"/>
</dbReference>
<dbReference type="STRING" id="644352.J3NVG7"/>
<dbReference type="Pfam" id="PF00397">
    <property type="entry name" value="WW"/>
    <property type="match status" value="1"/>
</dbReference>
<gene>
    <name evidence="8" type="primary">20345740</name>
    <name evidence="7" type="ORF">GGTG_05282</name>
</gene>
<dbReference type="PROSITE" id="PS50088">
    <property type="entry name" value="ANK_REPEAT"/>
    <property type="match status" value="2"/>
</dbReference>
<evidence type="ECO:0000256" key="3">
    <source>
        <dbReference type="PROSITE-ProRule" id="PRU00023"/>
    </source>
</evidence>
<evidence type="ECO:0000313" key="8">
    <source>
        <dbReference type="EnsemblFungi" id="EJT75345"/>
    </source>
</evidence>
<evidence type="ECO:0000256" key="2">
    <source>
        <dbReference type="ARBA" id="ARBA00023043"/>
    </source>
</evidence>
<reference evidence="7" key="3">
    <citation type="submission" date="2010-09" db="EMBL/GenBank/DDBJ databases">
        <title>Annotation of Gaeumannomyces graminis var. tritici R3-111a-1.</title>
        <authorList>
            <consortium name="The Broad Institute Genome Sequencing Platform"/>
            <person name="Ma L.-J."/>
            <person name="Dead R."/>
            <person name="Young S.K."/>
            <person name="Zeng Q."/>
            <person name="Gargeya S."/>
            <person name="Fitzgerald M."/>
            <person name="Haas B."/>
            <person name="Abouelleil A."/>
            <person name="Alvarado L."/>
            <person name="Arachchi H.M."/>
            <person name="Berlin A."/>
            <person name="Brown A."/>
            <person name="Chapman S.B."/>
            <person name="Chen Z."/>
            <person name="Dunbar C."/>
            <person name="Freedman E."/>
            <person name="Gearin G."/>
            <person name="Gellesch M."/>
            <person name="Goldberg J."/>
            <person name="Griggs A."/>
            <person name="Gujja S."/>
            <person name="Heiman D."/>
            <person name="Howarth C."/>
            <person name="Larson L."/>
            <person name="Lui A."/>
            <person name="MacDonald P.J.P."/>
            <person name="Mehta T."/>
            <person name="Montmayeur A."/>
            <person name="Murphy C."/>
            <person name="Neiman D."/>
            <person name="Pearson M."/>
            <person name="Priest M."/>
            <person name="Roberts A."/>
            <person name="Saif S."/>
            <person name="Shea T."/>
            <person name="Shenoy N."/>
            <person name="Sisk P."/>
            <person name="Stolte C."/>
            <person name="Sykes S."/>
            <person name="Yandava C."/>
            <person name="Wortman J."/>
            <person name="Nusbaum C."/>
            <person name="Birren B."/>
        </authorList>
    </citation>
    <scope>NUCLEOTIDE SEQUENCE</scope>
    <source>
        <strain evidence="7">R3-111a-1</strain>
    </source>
</reference>
<evidence type="ECO:0000313" key="9">
    <source>
        <dbReference type="Proteomes" id="UP000006039"/>
    </source>
</evidence>
<keyword evidence="7" id="KW-0723">Serine/threonine-protein kinase</keyword>
<dbReference type="EMBL" id="GL385397">
    <property type="protein sequence ID" value="EJT75345.1"/>
    <property type="molecule type" value="Genomic_DNA"/>
</dbReference>
<dbReference type="InterPro" id="IPR011009">
    <property type="entry name" value="Kinase-like_dom_sf"/>
</dbReference>
<feature type="compositionally biased region" description="Basic and acidic residues" evidence="4">
    <location>
        <begin position="1101"/>
        <end position="1112"/>
    </location>
</feature>
<dbReference type="PROSITE" id="PS01159">
    <property type="entry name" value="WW_DOMAIN_1"/>
    <property type="match status" value="1"/>
</dbReference>
<dbReference type="GeneID" id="20345740"/>
<dbReference type="GO" id="GO:0004674">
    <property type="term" value="F:protein serine/threonine kinase activity"/>
    <property type="evidence" value="ECO:0007669"/>
    <property type="project" value="UniProtKB-KW"/>
</dbReference>
<evidence type="ECO:0000256" key="4">
    <source>
        <dbReference type="SAM" id="MobiDB-lite"/>
    </source>
</evidence>
<keyword evidence="2 3" id="KW-0040">ANK repeat</keyword>
<dbReference type="Pfam" id="PF00023">
    <property type="entry name" value="Ank"/>
    <property type="match status" value="2"/>
</dbReference>
<dbReference type="SUPFAM" id="SSF48403">
    <property type="entry name" value="Ankyrin repeat"/>
    <property type="match status" value="1"/>
</dbReference>
<feature type="repeat" description="ANK" evidence="3">
    <location>
        <begin position="810"/>
        <end position="843"/>
    </location>
</feature>
<dbReference type="AlphaFoldDB" id="J3NVG7"/>
<dbReference type="InterPro" id="IPR036770">
    <property type="entry name" value="Ankyrin_rpt-contain_sf"/>
</dbReference>
<dbReference type="SMART" id="SM00248">
    <property type="entry name" value="ANK"/>
    <property type="match status" value="6"/>
</dbReference>
<dbReference type="Pfam" id="PF00069">
    <property type="entry name" value="Pkinase"/>
    <property type="match status" value="1"/>
</dbReference>
<dbReference type="eggNOG" id="KOG0595">
    <property type="taxonomic scope" value="Eukaryota"/>
</dbReference>
<proteinExistence type="predicted"/>
<dbReference type="InterPro" id="IPR001202">
    <property type="entry name" value="WW_dom"/>
</dbReference>
<keyword evidence="7" id="KW-0808">Transferase</keyword>
<dbReference type="SUPFAM" id="SSF51045">
    <property type="entry name" value="WW domain"/>
    <property type="match status" value="1"/>
</dbReference>
<dbReference type="InterPro" id="IPR000719">
    <property type="entry name" value="Prot_kinase_dom"/>
</dbReference>
<dbReference type="Proteomes" id="UP000006039">
    <property type="component" value="Unassembled WGS sequence"/>
</dbReference>
<dbReference type="GO" id="GO:0005524">
    <property type="term" value="F:ATP binding"/>
    <property type="evidence" value="ECO:0007669"/>
    <property type="project" value="InterPro"/>
</dbReference>
<sequence length="1214" mass="134393">MDRSGRQLALRDSENIEAGSNVTGEVEEPGRTSVRQSTRRRGPGFINILDFGFQWGIPSVDLVRVGVVSKSNRGTLDGARVAYSVGAGHTATVIQHQTGDEELDILPVGTTIALKIFTQNSVPDSTEGRQGQREALSQTYAAILSELGVLCDPELSEHPNFVKLLFLGWRSPNPFLILGMELGEYGSLDYTYARRAPGLVHGDLKPGNIVVFKHPDPERQLIAKLTDFGGASERDTAPGFVTYLWSAPEVLHGDPDIDWDKCDIYSYGLVVASIWGRPGEFVVKRRKSSCILESFVPPSLLEEDDRENFLLVTKSIPEDRPDSALHLSLRSLPTASPAVVRNLLGVVLVPRFWQRPSMLDVIWSKSFRQRTREFQEYVLGQLEQEVGGSPDLFCSVVEDITESADEAKSLDQYIEILRQGVGRRAISATGGGEGSTFIDAGDKGRICFHIALCYLYPVGTDFSLETGLRWLRAAVLGGYMQAAYLFSVLQHQYPEQSPPPVQERLSLAVAGLTRSLPCLDILASRWPAHYQQVMAVIQVRGKCPAESGGISDSIISYNLDHARRLLEGQADDSKPAVAEGDDMAGALHALTYLRDADAASLARLVVSKGADLNASRVASQGVWATKLDQSRVTSALSSAISRGQLLFAQTMVDLHEEKDIPIKDFLTGLEGSALLDPRLLLIAAMDDSDMHSLENRAFHGQRHDEAYANTLMPLIKYGANPTSGFFRDCPLYRCLVDDDPVALRCFVRCIRETYDGDPFELVIDPGHCRGQEWSANGHTGLQTCIYSKSRRCFYILLDEFPLLMEEQNMRGLTALHSATFHRQDLGLLQALLERGANVLAVSKDNSSPLMRALRNKNIEAADLITRYCSPEQLAILFRRQPDTGRSLFSRLIDAWLRGRDPELIESFRWAVDHGAAHFYGTTFDVGPHRVEKPLWNDILASVRPPSEAWQLHDLELLDLLFSVFPDRVNELQQDGRGPLHVAAWYGHVEAVRSLLRQHGADVNLEFGVCEYHPGDPRAMEGRTALNLAVVRGKASGLPDEVRRGGHEDISRWRADCAAIKDILRAAGGRSGGGASFAQAMEVLALDEDSNVSAVSINEPEPPEHDDIWRGEWPEPLPRDGTSAPPPDLQSMERGMGVLMSLLGPMRTSRGESHNTTADPEERDNWRSKASRIRQLWRLPQGWELRMVGDSGTLFFVNHNTQSTTWDKPPLARPG</sequence>
<reference evidence="8" key="5">
    <citation type="submission" date="2018-04" db="UniProtKB">
        <authorList>
            <consortium name="EnsemblFungi"/>
        </authorList>
    </citation>
    <scope>IDENTIFICATION</scope>
    <source>
        <strain evidence="8">R3-111a-1</strain>
    </source>
</reference>
<evidence type="ECO:0000259" key="5">
    <source>
        <dbReference type="PROSITE" id="PS50011"/>
    </source>
</evidence>
<dbReference type="SMART" id="SM00456">
    <property type="entry name" value="WW"/>
    <property type="match status" value="1"/>
</dbReference>
<protein>
    <submittedName>
        <fullName evidence="7">Serine/threonine protein kinase</fullName>
    </submittedName>
</protein>
<dbReference type="Gene3D" id="1.25.40.20">
    <property type="entry name" value="Ankyrin repeat-containing domain"/>
    <property type="match status" value="2"/>
</dbReference>
<accession>J3NVG7</accession>
<reference evidence="8" key="4">
    <citation type="journal article" date="2015" name="G3 (Bethesda)">
        <title>Genome sequences of three phytopathogenic species of the Magnaporthaceae family of fungi.</title>
        <authorList>
            <person name="Okagaki L.H."/>
            <person name="Nunes C.C."/>
            <person name="Sailsbery J."/>
            <person name="Clay B."/>
            <person name="Brown D."/>
            <person name="John T."/>
            <person name="Oh Y."/>
            <person name="Young N."/>
            <person name="Fitzgerald M."/>
            <person name="Haas B.J."/>
            <person name="Zeng Q."/>
            <person name="Young S."/>
            <person name="Adiconis X."/>
            <person name="Fan L."/>
            <person name="Levin J.Z."/>
            <person name="Mitchell T.K."/>
            <person name="Okubara P.A."/>
            <person name="Farman M.L."/>
            <person name="Kohn L.M."/>
            <person name="Birren B."/>
            <person name="Ma L.-J."/>
            <person name="Dean R.A."/>
        </authorList>
    </citation>
    <scope>NUCLEOTIDE SEQUENCE</scope>
    <source>
        <strain evidence="8">R3-111a-1</strain>
    </source>
</reference>
<dbReference type="Gene3D" id="2.20.70.10">
    <property type="match status" value="1"/>
</dbReference>
<feature type="domain" description="Protein kinase" evidence="5">
    <location>
        <begin position="79"/>
        <end position="367"/>
    </location>
</feature>
<evidence type="ECO:0000259" key="6">
    <source>
        <dbReference type="PROSITE" id="PS50020"/>
    </source>
</evidence>
<reference evidence="9" key="1">
    <citation type="submission" date="2010-07" db="EMBL/GenBank/DDBJ databases">
        <title>The genome sequence of Gaeumannomyces graminis var. tritici strain R3-111a-1.</title>
        <authorList>
            <consortium name="The Broad Institute Genome Sequencing Platform"/>
            <person name="Ma L.-J."/>
            <person name="Dead R."/>
            <person name="Young S."/>
            <person name="Zeng Q."/>
            <person name="Koehrsen M."/>
            <person name="Alvarado L."/>
            <person name="Berlin A."/>
            <person name="Chapman S.B."/>
            <person name="Chen Z."/>
            <person name="Freedman E."/>
            <person name="Gellesch M."/>
            <person name="Goldberg J."/>
            <person name="Griggs A."/>
            <person name="Gujja S."/>
            <person name="Heilman E.R."/>
            <person name="Heiman D."/>
            <person name="Hepburn T."/>
            <person name="Howarth C."/>
            <person name="Jen D."/>
            <person name="Larson L."/>
            <person name="Mehta T."/>
            <person name="Neiman D."/>
            <person name="Pearson M."/>
            <person name="Roberts A."/>
            <person name="Saif S."/>
            <person name="Shea T."/>
            <person name="Shenoy N."/>
            <person name="Sisk P."/>
            <person name="Stolte C."/>
            <person name="Sykes S."/>
            <person name="Walk T."/>
            <person name="White J."/>
            <person name="Yandava C."/>
            <person name="Haas B."/>
            <person name="Nusbaum C."/>
            <person name="Birren B."/>
        </authorList>
    </citation>
    <scope>NUCLEOTIDE SEQUENCE [LARGE SCALE GENOMIC DNA]</scope>
    <source>
        <strain evidence="9">R3-111a-1</strain>
    </source>
</reference>
<feature type="domain" description="WW" evidence="6">
    <location>
        <begin position="1176"/>
        <end position="1210"/>
    </location>
</feature>